<dbReference type="InterPro" id="IPR000334">
    <property type="entry name" value="Glyco_hydro_45"/>
</dbReference>
<dbReference type="Proteomes" id="UP001162162">
    <property type="component" value="Unassembled WGS sequence"/>
</dbReference>
<evidence type="ECO:0000256" key="4">
    <source>
        <dbReference type="ARBA" id="ARBA00022801"/>
    </source>
</evidence>
<dbReference type="PANTHER" id="PTHR39730">
    <property type="entry name" value="ENDOGLUCANASE 1"/>
    <property type="match status" value="1"/>
</dbReference>
<dbReference type="InterPro" id="IPR036908">
    <property type="entry name" value="RlpA-like_sf"/>
</dbReference>
<dbReference type="GO" id="GO:0008810">
    <property type="term" value="F:cellulase activity"/>
    <property type="evidence" value="ECO:0007669"/>
    <property type="project" value="UniProtKB-EC"/>
</dbReference>
<feature type="non-terminal residue" evidence="11">
    <location>
        <position position="1"/>
    </location>
</feature>
<dbReference type="PROSITE" id="PS01140">
    <property type="entry name" value="GLYCOSYL_HYDROL_F45"/>
    <property type="match status" value="1"/>
</dbReference>
<keyword evidence="12" id="KW-1185">Reference proteome</keyword>
<evidence type="ECO:0000313" key="11">
    <source>
        <dbReference type="EMBL" id="KAJ8951912.1"/>
    </source>
</evidence>
<dbReference type="EMBL" id="JAPWTK010000078">
    <property type="protein sequence ID" value="KAJ8951912.1"/>
    <property type="molecule type" value="Genomic_DNA"/>
</dbReference>
<comment type="caution">
    <text evidence="11">The sequence shown here is derived from an EMBL/GenBank/DDBJ whole genome shotgun (WGS) entry which is preliminary data.</text>
</comment>
<dbReference type="Gene3D" id="2.40.40.10">
    <property type="entry name" value="RlpA-like domain"/>
    <property type="match status" value="1"/>
</dbReference>
<proteinExistence type="inferred from homology"/>
<evidence type="ECO:0000256" key="6">
    <source>
        <dbReference type="ARBA" id="ARBA00023277"/>
    </source>
</evidence>
<evidence type="ECO:0000256" key="2">
    <source>
        <dbReference type="ARBA" id="ARBA00007793"/>
    </source>
</evidence>
<keyword evidence="8" id="KW-0624">Polysaccharide degradation</keyword>
<dbReference type="PANTHER" id="PTHR39730:SF1">
    <property type="entry name" value="ENDOGLUCANASE 1"/>
    <property type="match status" value="1"/>
</dbReference>
<keyword evidence="5" id="KW-0136">Cellulose degradation</keyword>
<keyword evidence="6" id="KW-0119">Carbohydrate metabolism</keyword>
<feature type="domain" description="Glycosyl hydrolases family 45 active site" evidence="10">
    <location>
        <begin position="23"/>
        <end position="34"/>
    </location>
</feature>
<evidence type="ECO:0000256" key="1">
    <source>
        <dbReference type="ARBA" id="ARBA00000966"/>
    </source>
</evidence>
<dbReference type="GO" id="GO:0030245">
    <property type="term" value="P:cellulose catabolic process"/>
    <property type="evidence" value="ECO:0007669"/>
    <property type="project" value="UniProtKB-KW"/>
</dbReference>
<evidence type="ECO:0000256" key="7">
    <source>
        <dbReference type="ARBA" id="ARBA00023295"/>
    </source>
</evidence>
<dbReference type="Pfam" id="PF02015">
    <property type="entry name" value="Glyco_hydro_45"/>
    <property type="match status" value="1"/>
</dbReference>
<comment type="catalytic activity">
    <reaction evidence="1 9">
        <text>Endohydrolysis of (1-&gt;4)-beta-D-glucosidic linkages in cellulose, lichenin and cereal beta-D-glucans.</text>
        <dbReference type="EC" id="3.2.1.4"/>
    </reaction>
</comment>
<evidence type="ECO:0000256" key="3">
    <source>
        <dbReference type="ARBA" id="ARBA00012601"/>
    </source>
</evidence>
<organism evidence="11 12">
    <name type="scientific">Aromia moschata</name>
    <dbReference type="NCBI Taxonomy" id="1265417"/>
    <lineage>
        <taxon>Eukaryota</taxon>
        <taxon>Metazoa</taxon>
        <taxon>Ecdysozoa</taxon>
        <taxon>Arthropoda</taxon>
        <taxon>Hexapoda</taxon>
        <taxon>Insecta</taxon>
        <taxon>Pterygota</taxon>
        <taxon>Neoptera</taxon>
        <taxon>Endopterygota</taxon>
        <taxon>Coleoptera</taxon>
        <taxon>Polyphaga</taxon>
        <taxon>Cucujiformia</taxon>
        <taxon>Chrysomeloidea</taxon>
        <taxon>Cerambycidae</taxon>
        <taxon>Cerambycinae</taxon>
        <taxon>Callichromatini</taxon>
        <taxon>Aromia</taxon>
    </lineage>
</organism>
<sequence length="222" mass="23310">EWSVGDDINVVRVTGGLSGTGTTTRYWDCCKPSCAWVENLEEGLTTPVTTCEADGSTVIDAETQSSCIGGTAYMCSNQQATAVNSSFAMGFAAASFTGGADTNYCCACFLLDFQGDLAGKSFAIQVTNTGGDLGSNQFDLAIPGGGVGIFTEGCSTQWGTPSNGWGDQYGGVASDADCSQLPEVLQPGCHFRFQFMNGVSNPQVQFTQIECPSELNWTICFC</sequence>
<feature type="active site" description="Nucleophile" evidence="9">
    <location>
        <position position="28"/>
    </location>
</feature>
<dbReference type="EC" id="3.2.1.4" evidence="3 9"/>
<keyword evidence="7" id="KW-0326">Glycosidase</keyword>
<evidence type="ECO:0000259" key="10">
    <source>
        <dbReference type="PROSITE" id="PS01140"/>
    </source>
</evidence>
<evidence type="ECO:0000313" key="12">
    <source>
        <dbReference type="Proteomes" id="UP001162162"/>
    </source>
</evidence>
<dbReference type="AlphaFoldDB" id="A0AAV8YK75"/>
<evidence type="ECO:0000256" key="9">
    <source>
        <dbReference type="PROSITE-ProRule" id="PRU10069"/>
    </source>
</evidence>
<evidence type="ECO:0000256" key="5">
    <source>
        <dbReference type="ARBA" id="ARBA00023001"/>
    </source>
</evidence>
<keyword evidence="4" id="KW-0378">Hydrolase</keyword>
<reference evidence="11" key="1">
    <citation type="journal article" date="2023" name="Insect Mol. Biol.">
        <title>Genome sequencing provides insights into the evolution of gene families encoding plant cell wall-degrading enzymes in longhorned beetles.</title>
        <authorList>
            <person name="Shin N.R."/>
            <person name="Okamura Y."/>
            <person name="Kirsch R."/>
            <person name="Pauchet Y."/>
        </authorList>
    </citation>
    <scope>NUCLEOTIDE SEQUENCE</scope>
    <source>
        <strain evidence="11">AMC_N1</strain>
    </source>
</reference>
<name>A0AAV8YK75_9CUCU</name>
<accession>A0AAV8YK75</accession>
<evidence type="ECO:0000256" key="8">
    <source>
        <dbReference type="ARBA" id="ARBA00023326"/>
    </source>
</evidence>
<dbReference type="InterPro" id="IPR052288">
    <property type="entry name" value="GH45_Enzymes"/>
</dbReference>
<dbReference type="SUPFAM" id="SSF50685">
    <property type="entry name" value="Barwin-like endoglucanases"/>
    <property type="match status" value="1"/>
</dbReference>
<gene>
    <name evidence="11" type="ORF">NQ318_019891</name>
</gene>
<comment type="similarity">
    <text evidence="2">Belongs to the glycosyl hydrolase 45 (cellulase K) family.</text>
</comment>
<protein>
    <recommendedName>
        <fullName evidence="3 9">Cellulase</fullName>
        <ecNumber evidence="3 9">3.2.1.4</ecNumber>
    </recommendedName>
</protein>